<dbReference type="EMBL" id="JAGQHS010000216">
    <property type="protein sequence ID" value="MCA9758820.1"/>
    <property type="molecule type" value="Genomic_DNA"/>
</dbReference>
<name>A0A956NKI4_UNCEI</name>
<gene>
    <name evidence="1" type="ORF">KDA27_23705</name>
</gene>
<protein>
    <submittedName>
        <fullName evidence="1">TIGR04255 family protein</fullName>
    </submittedName>
</protein>
<evidence type="ECO:0000313" key="2">
    <source>
        <dbReference type="Proteomes" id="UP000739538"/>
    </source>
</evidence>
<reference evidence="1" key="2">
    <citation type="journal article" date="2021" name="Microbiome">
        <title>Successional dynamics and alternative stable states in a saline activated sludge microbial community over 9 years.</title>
        <authorList>
            <person name="Wang Y."/>
            <person name="Ye J."/>
            <person name="Ju F."/>
            <person name="Liu L."/>
            <person name="Boyd J.A."/>
            <person name="Deng Y."/>
            <person name="Parks D.H."/>
            <person name="Jiang X."/>
            <person name="Yin X."/>
            <person name="Woodcroft B.J."/>
            <person name="Tyson G.W."/>
            <person name="Hugenholtz P."/>
            <person name="Polz M.F."/>
            <person name="Zhang T."/>
        </authorList>
    </citation>
    <scope>NUCLEOTIDE SEQUENCE</scope>
    <source>
        <strain evidence="1">HKST-UBA02</strain>
    </source>
</reference>
<proteinExistence type="predicted"/>
<dbReference type="Proteomes" id="UP000739538">
    <property type="component" value="Unassembled WGS sequence"/>
</dbReference>
<reference evidence="1" key="1">
    <citation type="submission" date="2020-04" db="EMBL/GenBank/DDBJ databases">
        <authorList>
            <person name="Zhang T."/>
        </authorList>
    </citation>
    <scope>NUCLEOTIDE SEQUENCE</scope>
    <source>
        <strain evidence="1">HKST-UBA02</strain>
    </source>
</reference>
<evidence type="ECO:0000313" key="1">
    <source>
        <dbReference type="EMBL" id="MCA9758820.1"/>
    </source>
</evidence>
<organism evidence="1 2">
    <name type="scientific">Eiseniibacteriota bacterium</name>
    <dbReference type="NCBI Taxonomy" id="2212470"/>
    <lineage>
        <taxon>Bacteria</taxon>
        <taxon>Candidatus Eiseniibacteriota</taxon>
    </lineage>
</organism>
<dbReference type="NCBIfam" id="TIGR04255">
    <property type="entry name" value="sporadTIGR04255"/>
    <property type="match status" value="1"/>
</dbReference>
<dbReference type="AlphaFoldDB" id="A0A956NKI4"/>
<accession>A0A956NKI4</accession>
<comment type="caution">
    <text evidence="1">The sequence shown here is derived from an EMBL/GenBank/DDBJ whole genome shotgun (WGS) entry which is preliminary data.</text>
</comment>
<dbReference type="InterPro" id="IPR026349">
    <property type="entry name" value="CHP04255"/>
</dbReference>
<sequence length="248" mass="28298">MTGSRERHPHLSEAPIREALLDIRVRPRPGFQTEQLQDLATALRSEFPKSSEQRRMSIEFGTSPSREERRDLGIDAIVLKSDDELTVCQLRESGFTFNRVAPYESWGKMFPLAMKSWTAFRDLAEPLEISRLAVRYINSIPYPETMQSVEEVLTAGPSIPTGVSSTLSAFLTRVTIHDERRDVSAHVIQALEVGADRRSSIILDIDAFYQRALPVDSPRVEETFDHLREFKNKIFFGSLTRATIERFL</sequence>